<evidence type="ECO:0000256" key="6">
    <source>
        <dbReference type="ARBA" id="ARBA00048073"/>
    </source>
</evidence>
<dbReference type="AlphaFoldDB" id="A0AAV5URA1"/>
<dbReference type="SUPFAM" id="SSF110857">
    <property type="entry name" value="Gamma-glutamyl cyclotransferase-like"/>
    <property type="match status" value="1"/>
</dbReference>
<comment type="function">
    <text evidence="5">Catalyzes the cleavage of glutathione into 5-oxo-L-proline and a Cys-Gly dipeptide. Acts specifically on glutathione, but not on other gamma-glutamyl peptides.</text>
</comment>
<dbReference type="InterPro" id="IPR036568">
    <property type="entry name" value="GGCT-like_sf"/>
</dbReference>
<proteinExistence type="inferred from homology"/>
<evidence type="ECO:0000256" key="3">
    <source>
        <dbReference type="ARBA" id="ARBA00023239"/>
    </source>
</evidence>
<evidence type="ECO:0000256" key="5">
    <source>
        <dbReference type="ARBA" id="ARBA00045227"/>
    </source>
</evidence>
<name>A0AAV5URA1_9BILA</name>
<comment type="caution">
    <text evidence="7">The sequence shown here is derived from an EMBL/GenBank/DDBJ whole genome shotgun (WGS) entry which is preliminary data.</text>
</comment>
<dbReference type="InterPro" id="IPR006840">
    <property type="entry name" value="ChaC"/>
</dbReference>
<dbReference type="GO" id="GO:0006751">
    <property type="term" value="P:glutathione catabolic process"/>
    <property type="evidence" value="ECO:0007669"/>
    <property type="project" value="InterPro"/>
</dbReference>
<dbReference type="InterPro" id="IPR013024">
    <property type="entry name" value="GGCT-like"/>
</dbReference>
<accession>A0AAV5URA1</accession>
<dbReference type="PANTHER" id="PTHR12192:SF2">
    <property type="entry name" value="GLUTATHIONE-SPECIFIC GAMMA-GLUTAMYLCYCLOTRANSFERASE 2"/>
    <property type="match status" value="1"/>
</dbReference>
<dbReference type="Proteomes" id="UP001432322">
    <property type="component" value="Unassembled WGS sequence"/>
</dbReference>
<comment type="catalytic activity">
    <reaction evidence="6">
        <text>glutathione = L-cysteinylglycine + 5-oxo-L-proline</text>
        <dbReference type="Rhea" id="RHEA:47724"/>
        <dbReference type="ChEBI" id="CHEBI:57925"/>
        <dbReference type="ChEBI" id="CHEBI:58402"/>
        <dbReference type="ChEBI" id="CHEBI:61694"/>
        <dbReference type="EC" id="4.3.2.7"/>
    </reaction>
</comment>
<keyword evidence="3" id="KW-0456">Lyase</keyword>
<gene>
    <name evidence="7" type="ORF">PFISCL1PPCAC_5</name>
</gene>
<dbReference type="CDD" id="cd06661">
    <property type="entry name" value="GGCT_like"/>
    <property type="match status" value="1"/>
</dbReference>
<sequence>QMWIFGYGSLLWYTDFPYEEVRGGHVKGFVRRFWQLSPDHRGTPEAPGRTVTLISAPSNSCWGLAYKVPDEHEKATIEYLDHREKAGYTCEKVWFQPDEASAAPILVHVYISGTEDNEFHAGPTEEEEIASTILVRHGPSGPNIEYALKLALVLRSHSPHSDDAHVFSVERRILKLAEETGKGRESLDKLGYRFIEGRWIPPNSNQLSLLKN</sequence>
<dbReference type="PANTHER" id="PTHR12192">
    <property type="entry name" value="CATION TRANSPORT PROTEIN CHAC-RELATED"/>
    <property type="match status" value="1"/>
</dbReference>
<dbReference type="Gene3D" id="3.10.490.10">
    <property type="entry name" value="Gamma-glutamyl cyclotransferase-like"/>
    <property type="match status" value="1"/>
</dbReference>
<evidence type="ECO:0000313" key="8">
    <source>
        <dbReference type="Proteomes" id="UP001432322"/>
    </source>
</evidence>
<feature type="non-terminal residue" evidence="7">
    <location>
        <position position="1"/>
    </location>
</feature>
<evidence type="ECO:0000256" key="1">
    <source>
        <dbReference type="ARBA" id="ARBA00009662"/>
    </source>
</evidence>
<evidence type="ECO:0000313" key="7">
    <source>
        <dbReference type="EMBL" id="GMT08708.1"/>
    </source>
</evidence>
<protein>
    <recommendedName>
        <fullName evidence="2">glutathione-specific gamma-glutamylcyclotransferase</fullName>
        <ecNumber evidence="2">4.3.2.7</ecNumber>
    </recommendedName>
    <alternativeName>
        <fullName evidence="4">Cation transport regulator-like protein 2</fullName>
    </alternativeName>
</protein>
<comment type="similarity">
    <text evidence="1">Belongs to the gamma-glutamylcyclotransferase family. ChaC subfamily.</text>
</comment>
<reference evidence="7" key="1">
    <citation type="submission" date="2023-10" db="EMBL/GenBank/DDBJ databases">
        <title>Genome assembly of Pristionchus species.</title>
        <authorList>
            <person name="Yoshida K."/>
            <person name="Sommer R.J."/>
        </authorList>
    </citation>
    <scope>NUCLEOTIDE SEQUENCE</scope>
    <source>
        <strain evidence="7">RS5133</strain>
    </source>
</reference>
<evidence type="ECO:0000256" key="4">
    <source>
        <dbReference type="ARBA" id="ARBA00043195"/>
    </source>
</evidence>
<dbReference type="EMBL" id="BTSY01000001">
    <property type="protein sequence ID" value="GMT08708.1"/>
    <property type="molecule type" value="Genomic_DNA"/>
</dbReference>
<dbReference type="EC" id="4.3.2.7" evidence="2"/>
<dbReference type="Pfam" id="PF04752">
    <property type="entry name" value="ChaC"/>
    <property type="match status" value="1"/>
</dbReference>
<keyword evidence="8" id="KW-1185">Reference proteome</keyword>
<organism evidence="7 8">
    <name type="scientific">Pristionchus fissidentatus</name>
    <dbReference type="NCBI Taxonomy" id="1538716"/>
    <lineage>
        <taxon>Eukaryota</taxon>
        <taxon>Metazoa</taxon>
        <taxon>Ecdysozoa</taxon>
        <taxon>Nematoda</taxon>
        <taxon>Chromadorea</taxon>
        <taxon>Rhabditida</taxon>
        <taxon>Rhabditina</taxon>
        <taxon>Diplogasteromorpha</taxon>
        <taxon>Diplogasteroidea</taxon>
        <taxon>Neodiplogasteridae</taxon>
        <taxon>Pristionchus</taxon>
    </lineage>
</organism>
<dbReference type="GO" id="GO:0005737">
    <property type="term" value="C:cytoplasm"/>
    <property type="evidence" value="ECO:0007669"/>
    <property type="project" value="TreeGrafter"/>
</dbReference>
<dbReference type="GO" id="GO:0061928">
    <property type="term" value="F:glutathione specific gamma-glutamylcyclotransferase activity"/>
    <property type="evidence" value="ECO:0007669"/>
    <property type="project" value="UniProtKB-EC"/>
</dbReference>
<evidence type="ECO:0000256" key="2">
    <source>
        <dbReference type="ARBA" id="ARBA00012344"/>
    </source>
</evidence>